<keyword evidence="1" id="KW-1133">Transmembrane helix</keyword>
<proteinExistence type="predicted"/>
<reference evidence="2 3" key="1">
    <citation type="submission" date="2019-04" db="EMBL/GenBank/DDBJ databases">
        <title>Lampropedia sp YIM MLB12 draf genome.</title>
        <authorList>
            <person name="Wang Y.-X."/>
        </authorList>
    </citation>
    <scope>NUCLEOTIDE SEQUENCE [LARGE SCALE GENOMIC DNA]</scope>
    <source>
        <strain evidence="2 3">YIM MLB12</strain>
    </source>
</reference>
<dbReference type="EMBL" id="SSWX01000023">
    <property type="protein sequence ID" value="THJ31458.1"/>
    <property type="molecule type" value="Genomic_DNA"/>
</dbReference>
<dbReference type="PANTHER" id="PTHR34368:SF1">
    <property type="entry name" value="OS01G0962200 PROTEIN"/>
    <property type="match status" value="1"/>
</dbReference>
<evidence type="ECO:0000313" key="3">
    <source>
        <dbReference type="Proteomes" id="UP000306236"/>
    </source>
</evidence>
<gene>
    <name evidence="2" type="ORF">E8K88_14970</name>
</gene>
<name>A0A4S5BNY4_9BURK</name>
<organism evidence="2 3">
    <name type="scientific">Lampropedia aestuarii</name>
    <dbReference type="NCBI Taxonomy" id="2562762"/>
    <lineage>
        <taxon>Bacteria</taxon>
        <taxon>Pseudomonadati</taxon>
        <taxon>Pseudomonadota</taxon>
        <taxon>Betaproteobacteria</taxon>
        <taxon>Burkholderiales</taxon>
        <taxon>Comamonadaceae</taxon>
        <taxon>Lampropedia</taxon>
    </lineage>
</organism>
<accession>A0A4S5BNY4</accession>
<feature type="transmembrane region" description="Helical" evidence="1">
    <location>
        <begin position="122"/>
        <end position="142"/>
    </location>
</feature>
<evidence type="ECO:0000313" key="2">
    <source>
        <dbReference type="EMBL" id="THJ31458.1"/>
    </source>
</evidence>
<evidence type="ECO:0000256" key="1">
    <source>
        <dbReference type="SAM" id="Phobius"/>
    </source>
</evidence>
<comment type="caution">
    <text evidence="2">The sequence shown here is derived from an EMBL/GenBank/DDBJ whole genome shotgun (WGS) entry which is preliminary data.</text>
</comment>
<keyword evidence="1" id="KW-0472">Membrane</keyword>
<dbReference type="PANTHER" id="PTHR34368">
    <property type="entry name" value="OS01G0962200 PROTEIN"/>
    <property type="match status" value="1"/>
</dbReference>
<keyword evidence="3" id="KW-1185">Reference proteome</keyword>
<dbReference type="AlphaFoldDB" id="A0A4S5BNY4"/>
<feature type="transmembrane region" description="Helical" evidence="1">
    <location>
        <begin position="149"/>
        <end position="169"/>
    </location>
</feature>
<feature type="transmembrane region" description="Helical" evidence="1">
    <location>
        <begin position="92"/>
        <end position="116"/>
    </location>
</feature>
<feature type="transmembrane region" description="Helical" evidence="1">
    <location>
        <begin position="175"/>
        <end position="194"/>
    </location>
</feature>
<evidence type="ECO:0008006" key="4">
    <source>
        <dbReference type="Google" id="ProtNLM"/>
    </source>
</evidence>
<keyword evidence="1" id="KW-0812">Transmembrane</keyword>
<dbReference type="OrthoDB" id="6088058at2"/>
<dbReference type="RefSeq" id="WP_136407483.1">
    <property type="nucleotide sequence ID" value="NZ_SSWX01000023.1"/>
</dbReference>
<dbReference type="Proteomes" id="UP000306236">
    <property type="component" value="Unassembled WGS sequence"/>
</dbReference>
<protein>
    <recommendedName>
        <fullName evidence="4">Alkaline phytoceramidase</fullName>
    </recommendedName>
</protein>
<sequence>MSSYPAFFASPQRAHASPWLLLGWGVLLCLAAALLPALPQAAHYHDFADARTLMGIPYAMDVLSNLPLLLAGLAIAWQLRRFAHTSAQPLPMWGWLLALAALGFAVTALASSIYHWQPDDAGVFWDRLAMGVIFAAVIGLAVGQIYGALTAATAALLTLAAAVLALWIWRKTGNFTPWIVLQAGGMLLLLAIACQPRHSPLRQAAVPLLPLGALIAWYSLAKLAELGDHGVFAVTAGLLSGHSLKHILAALAAWPLLQMLYNAQADLAEPFSVRLAGPAHPCRSV</sequence>
<feature type="transmembrane region" description="Helical" evidence="1">
    <location>
        <begin position="63"/>
        <end position="80"/>
    </location>
</feature>